<dbReference type="EMBL" id="PIQC01000007">
    <property type="protein sequence ID" value="RUO67219.1"/>
    <property type="molecule type" value="Genomic_DNA"/>
</dbReference>
<dbReference type="OrthoDB" id="9808276at2"/>
<dbReference type="Pfam" id="PF04321">
    <property type="entry name" value="RmlD_sub_bind"/>
    <property type="match status" value="1"/>
</dbReference>
<organism evidence="3 4">
    <name type="scientific">Idiomarina ramblicola</name>
    <dbReference type="NCBI Taxonomy" id="263724"/>
    <lineage>
        <taxon>Bacteria</taxon>
        <taxon>Pseudomonadati</taxon>
        <taxon>Pseudomonadota</taxon>
        <taxon>Gammaproteobacteria</taxon>
        <taxon>Alteromonadales</taxon>
        <taxon>Idiomarinaceae</taxon>
        <taxon>Idiomarina</taxon>
    </lineage>
</organism>
<dbReference type="AlphaFoldDB" id="A0A432YV64"/>
<proteinExistence type="predicted"/>
<evidence type="ECO:0000259" key="2">
    <source>
        <dbReference type="Pfam" id="PF04321"/>
    </source>
</evidence>
<keyword evidence="4" id="KW-1185">Reference proteome</keyword>
<dbReference type="Gene3D" id="3.40.50.720">
    <property type="entry name" value="NAD(P)-binding Rossmann-like Domain"/>
    <property type="match status" value="1"/>
</dbReference>
<keyword evidence="1" id="KW-0520">NAD</keyword>
<reference evidence="4" key="1">
    <citation type="journal article" date="2018" name="Front. Microbiol.">
        <title>Genome-Based Analysis Reveals the Taxonomy and Diversity of the Family Idiomarinaceae.</title>
        <authorList>
            <person name="Liu Y."/>
            <person name="Lai Q."/>
            <person name="Shao Z."/>
        </authorList>
    </citation>
    <scope>NUCLEOTIDE SEQUENCE [LARGE SCALE GENOMIC DNA]</scope>
    <source>
        <strain evidence="4">R22</strain>
    </source>
</reference>
<gene>
    <name evidence="3" type="ORF">CWI78_10240</name>
</gene>
<dbReference type="InterPro" id="IPR036291">
    <property type="entry name" value="NAD(P)-bd_dom_sf"/>
</dbReference>
<feature type="domain" description="RmlD-like substrate binding" evidence="2">
    <location>
        <begin position="4"/>
        <end position="209"/>
    </location>
</feature>
<dbReference type="Proteomes" id="UP000288058">
    <property type="component" value="Unassembled WGS sequence"/>
</dbReference>
<dbReference type="CDD" id="cd05266">
    <property type="entry name" value="SDR_a4"/>
    <property type="match status" value="1"/>
</dbReference>
<evidence type="ECO:0000313" key="4">
    <source>
        <dbReference type="Proteomes" id="UP000288058"/>
    </source>
</evidence>
<dbReference type="SUPFAM" id="SSF51735">
    <property type="entry name" value="NAD(P)-binding Rossmann-fold domains"/>
    <property type="match status" value="1"/>
</dbReference>
<sequence>MQTLLLGYGDLADRVAQRLSAFKSQVTGVCRTPTNKPVRPGVDLLAADLNNEQELYQLFKQKWDNVVITLTPTKDAEDSYHQGYVVPCRHLQQVLAQQTHQPNIIYVSSTGVYAQRDGEWIDENSLTEPNSDSGKALLQAESLIHALPGQTSILRCSGIYGEGRDFLLRQLSQGKAQLRDSWTNRIHQDDVAGFIVHLLTQVTQPLPVYLVNDDEPIKQYKVYQWLAQQLGLELPEHIDTTVGPRGSKRCLNKGLKDSGYQLQYSSFREGYAAVIEQWQRQ</sequence>
<protein>
    <submittedName>
        <fullName evidence="3">NAD(P)-dependent oxidoreductase</fullName>
    </submittedName>
</protein>
<dbReference type="InterPro" id="IPR029903">
    <property type="entry name" value="RmlD-like-bd"/>
</dbReference>
<evidence type="ECO:0000313" key="3">
    <source>
        <dbReference type="EMBL" id="RUO67219.1"/>
    </source>
</evidence>
<dbReference type="PANTHER" id="PTHR43574">
    <property type="entry name" value="EPIMERASE-RELATED"/>
    <property type="match status" value="1"/>
</dbReference>
<comment type="caution">
    <text evidence="3">The sequence shown here is derived from an EMBL/GenBank/DDBJ whole genome shotgun (WGS) entry which is preliminary data.</text>
</comment>
<dbReference type="RefSeq" id="WP_126782709.1">
    <property type="nucleotide sequence ID" value="NZ_PIQC01000007.1"/>
</dbReference>
<evidence type="ECO:0000256" key="1">
    <source>
        <dbReference type="ARBA" id="ARBA00023027"/>
    </source>
</evidence>
<name>A0A432YV64_9GAMM</name>
<accession>A0A432YV64</accession>